<dbReference type="EMBL" id="LPUR01000016">
    <property type="protein sequence ID" value="KXH80983.1"/>
    <property type="molecule type" value="Genomic_DNA"/>
</dbReference>
<dbReference type="SUPFAM" id="SSF46689">
    <property type="entry name" value="Homeodomain-like"/>
    <property type="match status" value="1"/>
</dbReference>
<dbReference type="Proteomes" id="UP000070513">
    <property type="component" value="Unassembled WGS sequence"/>
</dbReference>
<name>A0A135W7T6_9FLAO</name>
<sequence length="140" mass="16757">MNNLKKIHIGILIKKRVEELQISISRISNFFKCTADEILNMYESEMISTDLLLKWSKLLKYDFFRLYSHHLILFAPPAGNNIQKKISSELPQFRKHIYTREIIDFILELINTGQKTKIQVIEEYGIPRTTLYKWIYKYNN</sequence>
<dbReference type="AlphaFoldDB" id="A0A135W7T6"/>
<protein>
    <submittedName>
        <fullName evidence="1">Transposase</fullName>
    </submittedName>
</protein>
<reference evidence="2" key="1">
    <citation type="submission" date="2015-12" db="EMBL/GenBank/DDBJ databases">
        <title>Genome sequence of a biocontrol rhizobacterium Chryseobacterium kwangjuense strain KJ1R5 isolated from pepper (Capsicum annuum L.).</title>
        <authorList>
            <person name="Jeong J.-J."/>
            <person name="Park H."/>
            <person name="Mannaa M."/>
            <person name="Sang M.K."/>
            <person name="Choi I.-G."/>
            <person name="Kim K.D."/>
        </authorList>
    </citation>
    <scope>NUCLEOTIDE SEQUENCE [LARGE SCALE GENOMIC DNA]</scope>
    <source>
        <strain evidence="2">KJ1R5</strain>
    </source>
</reference>
<evidence type="ECO:0000313" key="2">
    <source>
        <dbReference type="Proteomes" id="UP000070513"/>
    </source>
</evidence>
<proteinExistence type="predicted"/>
<evidence type="ECO:0000313" key="1">
    <source>
        <dbReference type="EMBL" id="KXH80983.1"/>
    </source>
</evidence>
<dbReference type="OrthoDB" id="799937at2"/>
<reference evidence="1 2" key="2">
    <citation type="journal article" date="2016" name="Genome Announc.">
        <title>Draft Genome Sequence of a Biocontrol Rhizobacterium, Chryseobacterium kwangjuense Strain KJ1R5, Isolated from Pepper (Capsicum annuum).</title>
        <authorList>
            <person name="Jeong J.J."/>
            <person name="Park H."/>
            <person name="Park B.H."/>
            <person name="Mannaa M."/>
            <person name="Sang M.K."/>
            <person name="Choi I.G."/>
            <person name="Kim K.D."/>
        </authorList>
    </citation>
    <scope>NUCLEOTIDE SEQUENCE [LARGE SCALE GENOMIC DNA]</scope>
    <source>
        <strain evidence="1 2">KJ1R5</strain>
    </source>
</reference>
<accession>A0A135W7T6</accession>
<dbReference type="InterPro" id="IPR009057">
    <property type="entry name" value="Homeodomain-like_sf"/>
</dbReference>
<comment type="caution">
    <text evidence="1">The sequence shown here is derived from an EMBL/GenBank/DDBJ whole genome shotgun (WGS) entry which is preliminary data.</text>
</comment>
<gene>
    <name evidence="1" type="ORF">AU378_14740</name>
</gene>
<dbReference type="RefSeq" id="WP_062652166.1">
    <property type="nucleotide sequence ID" value="NZ_LPUR01000016.1"/>
</dbReference>
<organism evidence="1 2">
    <name type="scientific">Chryseobacterium kwangjuense</name>
    <dbReference type="NCBI Taxonomy" id="267125"/>
    <lineage>
        <taxon>Bacteria</taxon>
        <taxon>Pseudomonadati</taxon>
        <taxon>Bacteroidota</taxon>
        <taxon>Flavobacteriia</taxon>
        <taxon>Flavobacteriales</taxon>
        <taxon>Weeksellaceae</taxon>
        <taxon>Chryseobacterium group</taxon>
        <taxon>Chryseobacterium</taxon>
    </lineage>
</organism>